<dbReference type="PROSITE" id="PS51257">
    <property type="entry name" value="PROKAR_LIPOPROTEIN"/>
    <property type="match status" value="1"/>
</dbReference>
<evidence type="ECO:0008006" key="6">
    <source>
        <dbReference type="Google" id="ProtNLM"/>
    </source>
</evidence>
<organism evidence="4 5">
    <name type="scientific">Paenibacillus baekrokdamisoli</name>
    <dbReference type="NCBI Taxonomy" id="1712516"/>
    <lineage>
        <taxon>Bacteria</taxon>
        <taxon>Bacillati</taxon>
        <taxon>Bacillota</taxon>
        <taxon>Bacilli</taxon>
        <taxon>Bacillales</taxon>
        <taxon>Paenibacillaceae</taxon>
        <taxon>Paenibacillus</taxon>
    </lineage>
</organism>
<gene>
    <name evidence="4" type="ORF">Back11_03660</name>
</gene>
<keyword evidence="1 3" id="KW-0732">Signal</keyword>
<name>A0A3G9IZH6_9BACL</name>
<dbReference type="Proteomes" id="UP000275368">
    <property type="component" value="Chromosome"/>
</dbReference>
<dbReference type="PANTHER" id="PTHR43649">
    <property type="entry name" value="ARABINOSE-BINDING PROTEIN-RELATED"/>
    <property type="match status" value="1"/>
</dbReference>
<dbReference type="AlphaFoldDB" id="A0A3G9IZH6"/>
<feature type="signal peptide" evidence="3">
    <location>
        <begin position="1"/>
        <end position="25"/>
    </location>
</feature>
<feature type="compositionally biased region" description="Low complexity" evidence="2">
    <location>
        <begin position="44"/>
        <end position="59"/>
    </location>
</feature>
<evidence type="ECO:0000256" key="2">
    <source>
        <dbReference type="SAM" id="MobiDB-lite"/>
    </source>
</evidence>
<reference evidence="4 5" key="1">
    <citation type="submission" date="2018-11" db="EMBL/GenBank/DDBJ databases">
        <title>Complete genome sequence of Paenibacillus baekrokdamisoli strain KCTC 33723.</title>
        <authorList>
            <person name="Kang S.W."/>
            <person name="Lee K.C."/>
            <person name="Kim K.K."/>
            <person name="Kim J.S."/>
            <person name="Kim D.S."/>
            <person name="Ko S.H."/>
            <person name="Yang S.H."/>
            <person name="Lee J.S."/>
        </authorList>
    </citation>
    <scope>NUCLEOTIDE SEQUENCE [LARGE SCALE GENOMIC DNA]</scope>
    <source>
        <strain evidence="4 5">KCTC 33723</strain>
    </source>
</reference>
<accession>A0A3G9IZH6</accession>
<evidence type="ECO:0000313" key="4">
    <source>
        <dbReference type="EMBL" id="BBH19021.1"/>
    </source>
</evidence>
<evidence type="ECO:0000256" key="3">
    <source>
        <dbReference type="SAM" id="SignalP"/>
    </source>
</evidence>
<protein>
    <recommendedName>
        <fullName evidence="6">ABC transporter substrate-binding protein</fullName>
    </recommendedName>
</protein>
<dbReference type="PANTHER" id="PTHR43649:SF33">
    <property type="entry name" value="POLYGALACTURONAN_RHAMNOGALACTURONAN-BINDING PROTEIN YTCQ"/>
    <property type="match status" value="1"/>
</dbReference>
<feature type="chain" id="PRO_5018051770" description="ABC transporter substrate-binding protein" evidence="3">
    <location>
        <begin position="26"/>
        <end position="500"/>
    </location>
</feature>
<dbReference type="InterPro" id="IPR050490">
    <property type="entry name" value="Bact_solute-bd_prot1"/>
</dbReference>
<sequence>MSMKRSSLMMLIALLITVITLSACASDKNEDKQAATQQTDSGKDTATNTATTTDDAAATPQSENTDPLGKYADTVTVTEVLGFSAPEDAKTPQGMTPDQNAYLKDLKDQLNIQVKYLWTVPSDQYDQKFSIAVASGDLPDIMDLDVRNFEKFKSQGVLADLTDAYNKFASPALKKFMESDGGVAMKSVSADGKLYAIPGFEEPYLSTQLMWIRADWLKNLGLEAPKSMDELEKVAEAFVKNDPDKNGKNDTYGLAMHKTLISWAFDARGFFNGFNSYPGGWIKGSDGKLVAGEVQPETKTALAKLQSWYSKGILDKEFGMKDETKVSEDIVAGKVGITYGEWWLANWPLNLNKDKDPKADWISVQIPSFDGQPGKSLVPTVRMGHIVVANKDFKNPEALIKMINFYIEMNTKKYYEQNKAEKGYVYNWFVPRIYNPTDVENIYTNVKKALENKQTQIEDETIPYYKNVQQVLDAANKYLAGDPSGWGFITAAPPMTEAGA</sequence>
<dbReference type="Gene3D" id="3.40.190.10">
    <property type="entry name" value="Periplasmic binding protein-like II"/>
    <property type="match status" value="2"/>
</dbReference>
<dbReference type="KEGG" id="pbk:Back11_03660"/>
<keyword evidence="5" id="KW-1185">Reference proteome</keyword>
<evidence type="ECO:0000256" key="1">
    <source>
        <dbReference type="ARBA" id="ARBA00022729"/>
    </source>
</evidence>
<feature type="region of interest" description="Disordered" evidence="2">
    <location>
        <begin position="32"/>
        <end position="70"/>
    </location>
</feature>
<dbReference type="SUPFAM" id="SSF53850">
    <property type="entry name" value="Periplasmic binding protein-like II"/>
    <property type="match status" value="1"/>
</dbReference>
<evidence type="ECO:0000313" key="5">
    <source>
        <dbReference type="Proteomes" id="UP000275368"/>
    </source>
</evidence>
<proteinExistence type="predicted"/>
<dbReference type="EMBL" id="AP019308">
    <property type="protein sequence ID" value="BBH19021.1"/>
    <property type="molecule type" value="Genomic_DNA"/>
</dbReference>